<evidence type="ECO:0000313" key="2">
    <source>
        <dbReference type="EMBL" id="PYH90166.1"/>
    </source>
</evidence>
<evidence type="ECO:0000313" key="3">
    <source>
        <dbReference type="Proteomes" id="UP000247810"/>
    </source>
</evidence>
<dbReference type="VEuPathDB" id="FungiDB:BO71DRAFT_402457"/>
<sequence length="92" mass="10459">MAKLSDSAIIVIVIVVCLAIVCLGAALTKQFFQDEPERRYNFPREQEQYMRTVRLKNLGFFQRESMGMAGKPPAPVVRDVESGYSENESSHY</sequence>
<reference evidence="2 3" key="1">
    <citation type="submission" date="2018-02" db="EMBL/GenBank/DDBJ databases">
        <title>The genomes of Aspergillus section Nigri reveals drivers in fungal speciation.</title>
        <authorList>
            <consortium name="DOE Joint Genome Institute"/>
            <person name="Vesth T.C."/>
            <person name="Nybo J."/>
            <person name="Theobald S."/>
            <person name="Brandl J."/>
            <person name="Frisvad J.C."/>
            <person name="Nielsen K.F."/>
            <person name="Lyhne E.K."/>
            <person name="Kogle M.E."/>
            <person name="Kuo A."/>
            <person name="Riley R."/>
            <person name="Clum A."/>
            <person name="Nolan M."/>
            <person name="Lipzen A."/>
            <person name="Salamov A."/>
            <person name="Henrissat B."/>
            <person name="Wiebenga A."/>
            <person name="De vries R.P."/>
            <person name="Grigoriev I.V."/>
            <person name="Mortensen U.H."/>
            <person name="Andersen M.R."/>
            <person name="Baker S.E."/>
        </authorList>
    </citation>
    <scope>NUCLEOTIDE SEQUENCE [LARGE SCALE GENOMIC DNA]</scope>
    <source>
        <strain evidence="2 3">CBS 707.79</strain>
    </source>
</reference>
<protein>
    <submittedName>
        <fullName evidence="2">Uncharacterized protein</fullName>
    </submittedName>
</protein>
<dbReference type="Proteomes" id="UP000247810">
    <property type="component" value="Unassembled WGS sequence"/>
</dbReference>
<dbReference type="AlphaFoldDB" id="A0A319CY62"/>
<proteinExistence type="predicted"/>
<keyword evidence="3" id="KW-1185">Reference proteome</keyword>
<accession>A0A319CY62</accession>
<feature type="region of interest" description="Disordered" evidence="1">
    <location>
        <begin position="66"/>
        <end position="92"/>
    </location>
</feature>
<gene>
    <name evidence="2" type="ORF">BO71DRAFT_402457</name>
</gene>
<organism evidence="2 3">
    <name type="scientific">Aspergillus ellipticus CBS 707.79</name>
    <dbReference type="NCBI Taxonomy" id="1448320"/>
    <lineage>
        <taxon>Eukaryota</taxon>
        <taxon>Fungi</taxon>
        <taxon>Dikarya</taxon>
        <taxon>Ascomycota</taxon>
        <taxon>Pezizomycotina</taxon>
        <taxon>Eurotiomycetes</taxon>
        <taxon>Eurotiomycetidae</taxon>
        <taxon>Eurotiales</taxon>
        <taxon>Aspergillaceae</taxon>
        <taxon>Aspergillus</taxon>
        <taxon>Aspergillus subgen. Circumdati</taxon>
    </lineage>
</organism>
<dbReference type="OrthoDB" id="4505696at2759"/>
<evidence type="ECO:0000256" key="1">
    <source>
        <dbReference type="SAM" id="MobiDB-lite"/>
    </source>
</evidence>
<name>A0A319CY62_9EURO</name>
<dbReference type="EMBL" id="KZ825995">
    <property type="protein sequence ID" value="PYH90166.1"/>
    <property type="molecule type" value="Genomic_DNA"/>
</dbReference>